<feature type="domain" description="Neurotransmitter-gated ion-channel transmembrane" evidence="23">
    <location>
        <begin position="245"/>
        <end position="475"/>
    </location>
</feature>
<evidence type="ECO:0000313" key="24">
    <source>
        <dbReference type="Ensembl" id="ENSPMAP00000008571.1"/>
    </source>
</evidence>
<dbReference type="PRINTS" id="PR00254">
    <property type="entry name" value="NICOTINICR"/>
</dbReference>
<keyword evidence="15 21" id="KW-0407">Ion channel</keyword>
<dbReference type="CDD" id="cd19064">
    <property type="entry name" value="LGIC_TM_nAChR"/>
    <property type="match status" value="1"/>
</dbReference>
<comment type="similarity">
    <text evidence="19">Belongs to the ligand-gated ion channel (TC 1.A.9) family. Acetylcholine receptor (TC 1.A.9.1) subfamily. Beta-1/CHRNB1 sub-subfamily.</text>
</comment>
<evidence type="ECO:0000256" key="2">
    <source>
        <dbReference type="ARBA" id="ARBA00022448"/>
    </source>
</evidence>
<reference evidence="24" key="2">
    <citation type="submission" date="2025-09" db="UniProtKB">
        <authorList>
            <consortium name="Ensembl"/>
        </authorList>
    </citation>
    <scope>IDENTIFICATION</scope>
</reference>
<comment type="catalytic activity">
    <reaction evidence="17">
        <text>K(+)(in) = K(+)(out)</text>
        <dbReference type="Rhea" id="RHEA:29463"/>
        <dbReference type="ChEBI" id="CHEBI:29103"/>
    </reaction>
</comment>
<dbReference type="GO" id="GO:0045211">
    <property type="term" value="C:postsynaptic membrane"/>
    <property type="evidence" value="ECO:0007669"/>
    <property type="project" value="UniProtKB-SubCell"/>
</dbReference>
<evidence type="ECO:0000256" key="21">
    <source>
        <dbReference type="RuleBase" id="RU000687"/>
    </source>
</evidence>
<dbReference type="GeneTree" id="ENSGT00940000158661"/>
<accession>S4RTN1</accession>
<comment type="catalytic activity">
    <reaction evidence="18">
        <text>Na(+)(in) = Na(+)(out)</text>
        <dbReference type="Rhea" id="RHEA:34963"/>
        <dbReference type="ChEBI" id="CHEBI:29101"/>
    </reaction>
</comment>
<dbReference type="InterPro" id="IPR038050">
    <property type="entry name" value="Neuro_actylchol_rec"/>
</dbReference>
<proteinExistence type="inferred from homology"/>
<dbReference type="FunFam" id="2.70.170.10:FF:000012">
    <property type="entry name" value="Nicotinic acetylcholine receptor subunit gamma"/>
    <property type="match status" value="1"/>
</dbReference>
<evidence type="ECO:0000256" key="7">
    <source>
        <dbReference type="ARBA" id="ARBA00023018"/>
    </source>
</evidence>
<dbReference type="Pfam" id="PF02932">
    <property type="entry name" value="Neur_chan_memb"/>
    <property type="match status" value="1"/>
</dbReference>
<evidence type="ECO:0000256" key="17">
    <source>
        <dbReference type="ARBA" id="ARBA00034430"/>
    </source>
</evidence>
<dbReference type="HOGENOM" id="CLU_018074_1_1_1"/>
<dbReference type="AlphaFoldDB" id="S4RTN1"/>
<evidence type="ECO:0000256" key="3">
    <source>
        <dbReference type="ARBA" id="ARBA00022475"/>
    </source>
</evidence>
<dbReference type="InterPro" id="IPR006202">
    <property type="entry name" value="Neur_chan_lig-bd"/>
</dbReference>
<sequence>GNCLSAKSPLNKCCSAGVRGLEAEENLLKDLFVVQQYKTLVRPARTATGRVTVRLGMTLSQLISLPACQPDMTLSRLISLSWEDPRLSWDPRNYDNLRSIRLSPKRVWLPDIALSNNNDGNFDFGLYVHVLVDYTGAVRWVPPSIYRSSCGMQVKYFPFDWQNCSMVFQSFTYDTSEINLEYALDEHRQEIRHIIIDESTFPVSGEWQIKHKPSRKNTNPRDPLYQDITFYLIMERKPLFYIINIVVPCILITICAVFTFYLPPDAGEKMGLCISVLLALTVFLLLLADKVPETSLGVPVIVNYLMFTMVIVTACVILTVIVLNLHFRSPATHIMPYWVRRIFIHSLPKYLWIERPKKEELAPKLPVLTQHQQHCHDEYFIRTPPSQALLLLPTSPSFGMTPFSSELAGPDKLHVVLPPELQSAVDAVHYISEHMLSQKEFDELKEDWQYVAMVVDRIFFITFFLITSLGTFGIFFNASYNITPSDPFP</sequence>
<evidence type="ECO:0000256" key="9">
    <source>
        <dbReference type="ARBA" id="ARBA00023136"/>
    </source>
</evidence>
<dbReference type="SUPFAM" id="SSF90112">
    <property type="entry name" value="Neurotransmitter-gated ion-channel transmembrane pore"/>
    <property type="match status" value="1"/>
</dbReference>
<evidence type="ECO:0000256" key="4">
    <source>
        <dbReference type="ARBA" id="ARBA00022692"/>
    </source>
</evidence>
<evidence type="ECO:0000256" key="13">
    <source>
        <dbReference type="ARBA" id="ARBA00023257"/>
    </source>
</evidence>
<dbReference type="Gene3D" id="2.70.170.10">
    <property type="entry name" value="Neurotransmitter-gated ion-channel ligand-binding domain"/>
    <property type="match status" value="1"/>
</dbReference>
<dbReference type="OMA" id="SMTEDWQ"/>
<dbReference type="GO" id="GO:0005892">
    <property type="term" value="C:acetylcholine-gated channel complex"/>
    <property type="evidence" value="ECO:0007669"/>
    <property type="project" value="UniProtKB-ARBA"/>
</dbReference>
<dbReference type="InterPro" id="IPR002394">
    <property type="entry name" value="Nicotinic_acetylcholine_rcpt"/>
</dbReference>
<dbReference type="PANTHER" id="PTHR18945">
    <property type="entry name" value="NEUROTRANSMITTER GATED ION CHANNEL"/>
    <property type="match status" value="1"/>
</dbReference>
<evidence type="ECO:0000256" key="20">
    <source>
        <dbReference type="ARBA" id="ARBA00040199"/>
    </source>
</evidence>
<evidence type="ECO:0000256" key="12">
    <source>
        <dbReference type="ARBA" id="ARBA00023180"/>
    </source>
</evidence>
<keyword evidence="3" id="KW-1003">Cell membrane</keyword>
<feature type="domain" description="Neurotransmitter-gated ion-channel ligand-binding" evidence="22">
    <location>
        <begin position="24"/>
        <end position="238"/>
    </location>
</feature>
<dbReference type="STRING" id="7757.ENSPMAP00000008571"/>
<keyword evidence="13" id="KW-0628">Postsynaptic cell membrane</keyword>
<keyword evidence="4 21" id="KW-0812">Transmembrane</keyword>
<feature type="transmembrane region" description="Helical" evidence="21">
    <location>
        <begin position="458"/>
        <end position="480"/>
    </location>
</feature>
<dbReference type="Pfam" id="PF02931">
    <property type="entry name" value="Neur_chan_LBD"/>
    <property type="match status" value="1"/>
</dbReference>
<dbReference type="Gene3D" id="1.20.58.390">
    <property type="entry name" value="Neurotransmitter-gated ion-channel transmembrane domain"/>
    <property type="match status" value="2"/>
</dbReference>
<evidence type="ECO:0000259" key="22">
    <source>
        <dbReference type="Pfam" id="PF02931"/>
    </source>
</evidence>
<dbReference type="PRINTS" id="PR00252">
    <property type="entry name" value="NRIONCHANNEL"/>
</dbReference>
<evidence type="ECO:0000256" key="19">
    <source>
        <dbReference type="ARBA" id="ARBA00037951"/>
    </source>
</evidence>
<comment type="subcellular location">
    <subcellularLocation>
        <location evidence="16">Postsynaptic cell membrane</location>
        <topology evidence="16">Multi-pass membrane protein</topology>
    </subcellularLocation>
</comment>
<feature type="transmembrane region" description="Helical" evidence="21">
    <location>
        <begin position="300"/>
        <end position="325"/>
    </location>
</feature>
<keyword evidence="2 21" id="KW-0813">Transport</keyword>
<protein>
    <recommendedName>
        <fullName evidence="20">Acetylcholine receptor subunit beta</fullName>
    </recommendedName>
</protein>
<dbReference type="InterPro" id="IPR006029">
    <property type="entry name" value="Neurotrans-gated_channel_TM"/>
</dbReference>
<dbReference type="InterPro" id="IPR006201">
    <property type="entry name" value="Neur_channel"/>
</dbReference>
<keyword evidence="9 21" id="KW-0472">Membrane</keyword>
<dbReference type="GO" id="GO:0004888">
    <property type="term" value="F:transmembrane signaling receptor activity"/>
    <property type="evidence" value="ECO:0007669"/>
    <property type="project" value="InterPro"/>
</dbReference>
<dbReference type="InterPro" id="IPR018000">
    <property type="entry name" value="Neurotransmitter_ion_chnl_CS"/>
</dbReference>
<keyword evidence="8 21" id="KW-0406">Ion transport</keyword>
<feature type="transmembrane region" description="Helical" evidence="21">
    <location>
        <begin position="239"/>
        <end position="263"/>
    </location>
</feature>
<dbReference type="SUPFAM" id="SSF63712">
    <property type="entry name" value="Nicotinic receptor ligand binding domain-like"/>
    <property type="match status" value="1"/>
</dbReference>
<feature type="transmembrane region" description="Helical" evidence="21">
    <location>
        <begin position="270"/>
        <end position="288"/>
    </location>
</feature>
<organism evidence="24">
    <name type="scientific">Petromyzon marinus</name>
    <name type="common">Sea lamprey</name>
    <dbReference type="NCBI Taxonomy" id="7757"/>
    <lineage>
        <taxon>Eukaryota</taxon>
        <taxon>Metazoa</taxon>
        <taxon>Chordata</taxon>
        <taxon>Craniata</taxon>
        <taxon>Vertebrata</taxon>
        <taxon>Cyclostomata</taxon>
        <taxon>Hyperoartia</taxon>
        <taxon>Petromyzontiformes</taxon>
        <taxon>Petromyzontidae</taxon>
        <taxon>Petromyzon</taxon>
    </lineage>
</organism>
<evidence type="ECO:0000256" key="1">
    <source>
        <dbReference type="ARBA" id="ARBA00003328"/>
    </source>
</evidence>
<evidence type="ECO:0000256" key="10">
    <source>
        <dbReference type="ARBA" id="ARBA00023157"/>
    </source>
</evidence>
<keyword evidence="10" id="KW-1015">Disulfide bond</keyword>
<name>S4RTN1_PETMA</name>
<keyword evidence="7" id="KW-0770">Synapse</keyword>
<dbReference type="Ensembl" id="ENSPMAT00000008609.1">
    <property type="protein sequence ID" value="ENSPMAP00000008571.1"/>
    <property type="gene ID" value="ENSPMAG00000007766.1"/>
</dbReference>
<dbReference type="InterPro" id="IPR036719">
    <property type="entry name" value="Neuro-gated_channel_TM_sf"/>
</dbReference>
<dbReference type="InterPro" id="IPR036734">
    <property type="entry name" value="Neur_chan_lig-bd_sf"/>
</dbReference>
<evidence type="ECO:0000259" key="23">
    <source>
        <dbReference type="Pfam" id="PF02932"/>
    </source>
</evidence>
<dbReference type="FunFam" id="1.20.58.390:FF:000026">
    <property type="entry name" value="Cholinergic receptor nicotinic beta 1 subunit"/>
    <property type="match status" value="1"/>
</dbReference>
<keyword evidence="12" id="KW-0325">Glycoprotein</keyword>
<reference evidence="24" key="1">
    <citation type="submission" date="2025-08" db="UniProtKB">
        <authorList>
            <consortium name="Ensembl"/>
        </authorList>
    </citation>
    <scope>IDENTIFICATION</scope>
</reference>
<dbReference type="GO" id="GO:0022848">
    <property type="term" value="F:acetylcholine-gated monoatomic cation-selective channel activity"/>
    <property type="evidence" value="ECO:0007669"/>
    <property type="project" value="InterPro"/>
</dbReference>
<keyword evidence="11" id="KW-0675">Receptor</keyword>
<evidence type="ECO:0000256" key="6">
    <source>
        <dbReference type="ARBA" id="ARBA00022989"/>
    </source>
</evidence>
<evidence type="ECO:0000256" key="8">
    <source>
        <dbReference type="ARBA" id="ARBA00023065"/>
    </source>
</evidence>
<evidence type="ECO:0000256" key="5">
    <source>
        <dbReference type="ARBA" id="ARBA00022729"/>
    </source>
</evidence>
<evidence type="ECO:0000256" key="11">
    <source>
        <dbReference type="ARBA" id="ARBA00023170"/>
    </source>
</evidence>
<keyword evidence="14" id="KW-1071">Ligand-gated ion channel</keyword>
<evidence type="ECO:0000256" key="18">
    <source>
        <dbReference type="ARBA" id="ARBA00036239"/>
    </source>
</evidence>
<evidence type="ECO:0000256" key="16">
    <source>
        <dbReference type="ARBA" id="ARBA00034104"/>
    </source>
</evidence>
<evidence type="ECO:0000256" key="14">
    <source>
        <dbReference type="ARBA" id="ARBA00023286"/>
    </source>
</evidence>
<keyword evidence="5" id="KW-0732">Signal</keyword>
<comment type="function">
    <text evidence="1">After binding acetylcholine, the AChR responds by an extensive change in conformation that affects all subunits and leads to opening of an ion-conducting channel across the plasma membrane.</text>
</comment>
<evidence type="ECO:0000256" key="15">
    <source>
        <dbReference type="ARBA" id="ARBA00023303"/>
    </source>
</evidence>
<dbReference type="PROSITE" id="PS00236">
    <property type="entry name" value="NEUROTR_ION_CHANNEL"/>
    <property type="match status" value="1"/>
</dbReference>
<keyword evidence="6 21" id="KW-1133">Transmembrane helix</keyword>